<dbReference type="AlphaFoldDB" id="A0A1D2AH29"/>
<dbReference type="Pfam" id="PF04072">
    <property type="entry name" value="LCM"/>
    <property type="match status" value="1"/>
</dbReference>
<dbReference type="GO" id="GO:0008168">
    <property type="term" value="F:methyltransferase activity"/>
    <property type="evidence" value="ECO:0007669"/>
    <property type="project" value="UniProtKB-KW"/>
</dbReference>
<dbReference type="GO" id="GO:0032259">
    <property type="term" value="P:methylation"/>
    <property type="evidence" value="ECO:0007669"/>
    <property type="project" value="UniProtKB-KW"/>
</dbReference>
<evidence type="ECO:0000313" key="4">
    <source>
        <dbReference type="EMBL" id="JAT78205.1"/>
    </source>
</evidence>
<keyword evidence="2" id="KW-0489">Methyltransferase</keyword>
<organism evidence="4">
    <name type="scientific">Auxenochlorella protothecoides</name>
    <name type="common">Green microalga</name>
    <name type="synonym">Chlorella protothecoides</name>
    <dbReference type="NCBI Taxonomy" id="3075"/>
    <lineage>
        <taxon>Eukaryota</taxon>
        <taxon>Viridiplantae</taxon>
        <taxon>Chlorophyta</taxon>
        <taxon>core chlorophytes</taxon>
        <taxon>Trebouxiophyceae</taxon>
        <taxon>Chlorellales</taxon>
        <taxon>Chlorellaceae</taxon>
        <taxon>Auxenochlorella</taxon>
    </lineage>
</organism>
<dbReference type="EMBL" id="GDKF01000417">
    <property type="protein sequence ID" value="JAT78205.1"/>
    <property type="molecule type" value="Transcribed_RNA"/>
</dbReference>
<dbReference type="InterPro" id="IPR007213">
    <property type="entry name" value="Ppm1/Ppm2/Tcmp"/>
</dbReference>
<dbReference type="Gene3D" id="3.40.50.150">
    <property type="entry name" value="Vaccinia Virus protein VP39"/>
    <property type="match status" value="1"/>
</dbReference>
<dbReference type="PANTHER" id="PTHR43619:SF2">
    <property type="entry name" value="S-ADENOSYL-L-METHIONINE-DEPENDENT METHYLTRANSFERASES SUPERFAMILY PROTEIN"/>
    <property type="match status" value="1"/>
</dbReference>
<dbReference type="SUPFAM" id="SSF53335">
    <property type="entry name" value="S-adenosyl-L-methionine-dependent methyltransferases"/>
    <property type="match status" value="1"/>
</dbReference>
<evidence type="ECO:0000256" key="3">
    <source>
        <dbReference type="ARBA" id="ARBA00022679"/>
    </source>
</evidence>
<evidence type="ECO:0000256" key="1">
    <source>
        <dbReference type="ARBA" id="ARBA00008138"/>
    </source>
</evidence>
<dbReference type="InterPro" id="IPR029063">
    <property type="entry name" value="SAM-dependent_MTases_sf"/>
</dbReference>
<evidence type="ECO:0000256" key="2">
    <source>
        <dbReference type="ARBA" id="ARBA00022603"/>
    </source>
</evidence>
<gene>
    <name evidence="4" type="ORF">g.21039</name>
</gene>
<protein>
    <recommendedName>
        <fullName evidence="5">S-adenosyl-L-methionine-dependent methyltransferase</fullName>
    </recommendedName>
</protein>
<sequence length="344" mass="37102">MSRRSFLLAGIAAANLVIWTFKVLGSRVGNIFRAQPYGNLNSIISFSSRLIAASRALETEEDDPIIRDELAASLAGPGPLERARSRAQAAPEGSGRKFKVGPMALRTWWFDQRLLTLLESGKQGPGPRQVVVLGAGMDTRPWRLQLPLGVSWYEVDRSDVLAAKRHALKKNGAGLEPGHTRKAYPLLTGSWKGVEADLEEPGWWESLLASGFDPGSPVVWLAEGLLMYLEGKSVASLLSTISRLSSQNSALLTMSLTESMLNRLSGVRSPRAELIATWKFGCPTDPTDYFAALGWEVESISTRADMATALKLDPEICQKSPSASPGGGTLFIVAAPLAPSTEAI</sequence>
<keyword evidence="3" id="KW-0808">Transferase</keyword>
<proteinExistence type="inferred from homology"/>
<reference evidence="4" key="1">
    <citation type="submission" date="2015-08" db="EMBL/GenBank/DDBJ databases">
        <authorList>
            <person name="Babu N.S."/>
            <person name="Beckwith C.J."/>
            <person name="Beseler K.G."/>
            <person name="Brison A."/>
            <person name="Carone J.V."/>
            <person name="Caskin T.P."/>
            <person name="Diamond M."/>
            <person name="Durham M.E."/>
            <person name="Foxe J.M."/>
            <person name="Go M."/>
            <person name="Henderson B.A."/>
            <person name="Jones I.B."/>
            <person name="McGettigan J.A."/>
            <person name="Micheletti S.J."/>
            <person name="Nasrallah M.E."/>
            <person name="Ortiz D."/>
            <person name="Piller C.R."/>
            <person name="Privatt S.R."/>
            <person name="Schneider S.L."/>
            <person name="Sharp S."/>
            <person name="Smith T.C."/>
            <person name="Stanton J.D."/>
            <person name="Ullery H.E."/>
            <person name="Wilson R.J."/>
            <person name="Serrano M.G."/>
            <person name="Buck G."/>
            <person name="Lee V."/>
            <person name="Wang Y."/>
            <person name="Carvalho R."/>
            <person name="Voegtly L."/>
            <person name="Shi R."/>
            <person name="Duckworth R."/>
            <person name="Johnson A."/>
            <person name="Loviza R."/>
            <person name="Walstead R."/>
            <person name="Shah Z."/>
            <person name="Kiflezghi M."/>
            <person name="Wade K."/>
            <person name="Ball S.L."/>
            <person name="Bradley K.W."/>
            <person name="Asai D.J."/>
            <person name="Bowman C.A."/>
            <person name="Russell D.A."/>
            <person name="Pope W.H."/>
            <person name="Jacobs-Sera D."/>
            <person name="Hendrix R.W."/>
            <person name="Hatfull G.F."/>
        </authorList>
    </citation>
    <scope>NUCLEOTIDE SEQUENCE</scope>
</reference>
<dbReference type="PANTHER" id="PTHR43619">
    <property type="entry name" value="S-ADENOSYL-L-METHIONINE-DEPENDENT METHYLTRANSFERASE YKTD-RELATED"/>
    <property type="match status" value="1"/>
</dbReference>
<dbReference type="NCBIfam" id="TIGR00027">
    <property type="entry name" value="mthyl_TIGR00027"/>
    <property type="match status" value="1"/>
</dbReference>
<evidence type="ECO:0008006" key="5">
    <source>
        <dbReference type="Google" id="ProtNLM"/>
    </source>
</evidence>
<comment type="similarity">
    <text evidence="1">Belongs to the UPF0677 family.</text>
</comment>
<accession>A0A1D2AH29</accession>
<dbReference type="InterPro" id="IPR011610">
    <property type="entry name" value="SAM_mthyl_Trfase_ML2640-like"/>
</dbReference>
<name>A0A1D2AH29_AUXPR</name>